<comment type="caution">
    <text evidence="1">The sequence shown here is derived from an EMBL/GenBank/DDBJ whole genome shotgun (WGS) entry which is preliminary data.</text>
</comment>
<sequence>MTQGSRVETVACCVVGVVVDRH</sequence>
<gene>
    <name evidence="1" type="ORF">UJA718_LOCUS33985</name>
</gene>
<reference evidence="1" key="1">
    <citation type="submission" date="2021-02" db="EMBL/GenBank/DDBJ databases">
        <authorList>
            <person name="Nowell W R."/>
        </authorList>
    </citation>
    <scope>NUCLEOTIDE SEQUENCE</scope>
</reference>
<name>A0A821FN48_9BILA</name>
<feature type="non-terminal residue" evidence="1">
    <location>
        <position position="22"/>
    </location>
</feature>
<dbReference type="EMBL" id="CAJOBP010030394">
    <property type="protein sequence ID" value="CAF4656015.1"/>
    <property type="molecule type" value="Genomic_DNA"/>
</dbReference>
<organism evidence="1 2">
    <name type="scientific">Rotaria socialis</name>
    <dbReference type="NCBI Taxonomy" id="392032"/>
    <lineage>
        <taxon>Eukaryota</taxon>
        <taxon>Metazoa</taxon>
        <taxon>Spiralia</taxon>
        <taxon>Gnathifera</taxon>
        <taxon>Rotifera</taxon>
        <taxon>Eurotatoria</taxon>
        <taxon>Bdelloidea</taxon>
        <taxon>Philodinida</taxon>
        <taxon>Philodinidae</taxon>
        <taxon>Rotaria</taxon>
    </lineage>
</organism>
<keyword evidence="2" id="KW-1185">Reference proteome</keyword>
<evidence type="ECO:0000313" key="2">
    <source>
        <dbReference type="Proteomes" id="UP000663873"/>
    </source>
</evidence>
<accession>A0A821FN48</accession>
<evidence type="ECO:0000313" key="1">
    <source>
        <dbReference type="EMBL" id="CAF4656015.1"/>
    </source>
</evidence>
<dbReference type="AlphaFoldDB" id="A0A821FN48"/>
<dbReference type="Proteomes" id="UP000663873">
    <property type="component" value="Unassembled WGS sequence"/>
</dbReference>
<proteinExistence type="predicted"/>
<protein>
    <submittedName>
        <fullName evidence="1">Uncharacterized protein</fullName>
    </submittedName>
</protein>